<evidence type="ECO:0000313" key="3">
    <source>
        <dbReference type="EMBL" id="OAM16325.1"/>
    </source>
</evidence>
<evidence type="ECO:0000313" key="4">
    <source>
        <dbReference type="Proteomes" id="UP000078003"/>
    </source>
</evidence>
<sequence length="111" mass="12216">MLPVKINLPIILAALLAASGIAQTVQHYRLKSVQTQLTYAKDDLETSRSELKQANERAAALQAANQQMMQQLTAAQAEAAARRDALAQALQTNAAWRDTELPESLKELFKK</sequence>
<feature type="signal peptide" evidence="2">
    <location>
        <begin position="1"/>
        <end position="24"/>
    </location>
</feature>
<feature type="chain" id="PRO_5008395654" description="Phage protein" evidence="2">
    <location>
        <begin position="25"/>
        <end position="111"/>
    </location>
</feature>
<accession>A0A1A9RCU6</accession>
<keyword evidence="1" id="KW-0175">Coiled coil</keyword>
<dbReference type="EMBL" id="LXSF01000006">
    <property type="protein sequence ID" value="OAM16325.1"/>
    <property type="molecule type" value="Genomic_DNA"/>
</dbReference>
<keyword evidence="2" id="KW-0732">Signal</keyword>
<dbReference type="AlphaFoldDB" id="A0A1A9RCU6"/>
<dbReference type="RefSeq" id="WP_064104447.1">
    <property type="nucleotide sequence ID" value="NZ_LXSF01000006.1"/>
</dbReference>
<gene>
    <name evidence="3" type="ORF">A7P85_06310</name>
</gene>
<evidence type="ECO:0008006" key="5">
    <source>
        <dbReference type="Google" id="ProtNLM"/>
    </source>
</evidence>
<reference evidence="4" key="1">
    <citation type="submission" date="2016-05" db="EMBL/GenBank/DDBJ databases">
        <title>Draft genome of Corynebacterium afermentans subsp. afermentans LCDC 88199T.</title>
        <authorList>
            <person name="Bernier A.-M."/>
            <person name="Bernard K."/>
        </authorList>
    </citation>
    <scope>NUCLEOTIDE SEQUENCE [LARGE SCALE GENOMIC DNA]</scope>
    <source>
        <strain evidence="4">NML01-0328</strain>
    </source>
</reference>
<evidence type="ECO:0000256" key="1">
    <source>
        <dbReference type="SAM" id="Coils"/>
    </source>
</evidence>
<dbReference type="Proteomes" id="UP000078003">
    <property type="component" value="Unassembled WGS sequence"/>
</dbReference>
<evidence type="ECO:0000256" key="2">
    <source>
        <dbReference type="SAM" id="SignalP"/>
    </source>
</evidence>
<name>A0A1A9RCU6_EIKCO</name>
<comment type="caution">
    <text evidence="3">The sequence shown here is derived from an EMBL/GenBank/DDBJ whole genome shotgun (WGS) entry which is preliminary data.</text>
</comment>
<feature type="coiled-coil region" evidence="1">
    <location>
        <begin position="37"/>
        <end position="78"/>
    </location>
</feature>
<protein>
    <recommendedName>
        <fullName evidence="5">Phage protein</fullName>
    </recommendedName>
</protein>
<organism evidence="3 4">
    <name type="scientific">Eikenella corrodens</name>
    <dbReference type="NCBI Taxonomy" id="539"/>
    <lineage>
        <taxon>Bacteria</taxon>
        <taxon>Pseudomonadati</taxon>
        <taxon>Pseudomonadota</taxon>
        <taxon>Betaproteobacteria</taxon>
        <taxon>Neisseriales</taxon>
        <taxon>Neisseriaceae</taxon>
        <taxon>Eikenella</taxon>
    </lineage>
</organism>
<proteinExistence type="predicted"/>